<feature type="domain" description="Glucose-methanol-choline oxidoreductase N-terminal" evidence="5">
    <location>
        <begin position="254"/>
        <end position="268"/>
    </location>
</feature>
<dbReference type="Proteomes" id="UP000383932">
    <property type="component" value="Unassembled WGS sequence"/>
</dbReference>
<dbReference type="GO" id="GO:0016614">
    <property type="term" value="F:oxidoreductase activity, acting on CH-OH group of donors"/>
    <property type="evidence" value="ECO:0007669"/>
    <property type="project" value="InterPro"/>
</dbReference>
<reference evidence="6 7" key="1">
    <citation type="journal article" date="2019" name="Fungal Biol. Biotechnol.">
        <title>Draft genome sequence of fastidious pathogen Ceratobasidium theobromae, which causes vascular-streak dieback in Theobroma cacao.</title>
        <authorList>
            <person name="Ali S.S."/>
            <person name="Asman A."/>
            <person name="Shao J."/>
            <person name="Firmansyah A.P."/>
            <person name="Susilo A.W."/>
            <person name="Rosmana A."/>
            <person name="McMahon P."/>
            <person name="Junaid M."/>
            <person name="Guest D."/>
            <person name="Kheng T.Y."/>
            <person name="Meinhardt L.W."/>
            <person name="Bailey B.A."/>
        </authorList>
    </citation>
    <scope>NUCLEOTIDE SEQUENCE [LARGE SCALE GENOMIC DNA]</scope>
    <source>
        <strain evidence="6 7">CT2</strain>
    </source>
</reference>
<evidence type="ECO:0000256" key="2">
    <source>
        <dbReference type="ARBA" id="ARBA00010790"/>
    </source>
</evidence>
<comment type="similarity">
    <text evidence="2">Belongs to the GMC oxidoreductase family.</text>
</comment>
<dbReference type="Pfam" id="PF00732">
    <property type="entry name" value="GMC_oxred_N"/>
    <property type="match status" value="1"/>
</dbReference>
<dbReference type="EMBL" id="SSOP01000319">
    <property type="protein sequence ID" value="KAB5589084.1"/>
    <property type="molecule type" value="Genomic_DNA"/>
</dbReference>
<dbReference type="GO" id="GO:0050660">
    <property type="term" value="F:flavin adenine dinucleotide binding"/>
    <property type="evidence" value="ECO:0007669"/>
    <property type="project" value="InterPro"/>
</dbReference>
<evidence type="ECO:0000256" key="4">
    <source>
        <dbReference type="SAM" id="SignalP"/>
    </source>
</evidence>
<gene>
    <name evidence="6" type="ORF">CTheo_7465</name>
</gene>
<accession>A0A5N5QBN6</accession>
<proteinExistence type="inferred from homology"/>
<sequence>MMLSALVLLALCGPISSLCRGSYSQADYDYIIVGSGPAGIVVADRLSEAGKKLTRFDIPGAYESFYNWTAGTPYFWCSDLPALGACIVGGGAAVNSMLYWYPSDEDFTTSNNWPTGWQNIAPYISRLHARLPSTDVPSADGKRYLTQVYDVFKGVLDAQGYQSITVNDQRNKKDKIYGYSAFSSQQGIRTGPMGTYLQTALARPNFELLMYTKVQSVARNGSTITGVYTNNTAVGNNGLITVNPKGGRVILSAGAFGSSRLLFQSGIGPADMLATVEATSASAPYLPPKSSYISLPVGYNVQDNPAIPLVFSHPSVNAYQNFRPVWFNPNLSDAQQYIGHQSGILAQTSPRINWWKKYIGSDGGVRWMQGTANPGGCCVAGPGGNNETQFLVTLYLGRGIKSVGRIGINNRTRATLVKSPWLTDPVDREVLIAATKDVISTYKQVSGLELLYPDLNNTSIDNHVSSTVAGSNHWTGSTRAGVNSSVSVVDANLKVWDTGSLPDNLFVIDSGVFPGMPVGNPTASIMVMAEMAAAKLLRLP</sequence>
<dbReference type="InterPro" id="IPR053208">
    <property type="entry name" value="GMC_Oxidoreductase_CD"/>
</dbReference>
<feature type="binding site" evidence="3">
    <location>
        <position position="214"/>
    </location>
    <ligand>
        <name>FAD</name>
        <dbReference type="ChEBI" id="CHEBI:57692"/>
    </ligand>
</feature>
<comment type="caution">
    <text evidence="6">The sequence shown here is derived from an EMBL/GenBank/DDBJ whole genome shotgun (WGS) entry which is preliminary data.</text>
</comment>
<dbReference type="PIRSF" id="PIRSF000137">
    <property type="entry name" value="Alcohol_oxidase"/>
    <property type="match status" value="1"/>
</dbReference>
<evidence type="ECO:0000256" key="1">
    <source>
        <dbReference type="ARBA" id="ARBA00001974"/>
    </source>
</evidence>
<dbReference type="Pfam" id="PF05199">
    <property type="entry name" value="GMC_oxred_C"/>
    <property type="match status" value="1"/>
</dbReference>
<dbReference type="PANTHER" id="PTHR47190">
    <property type="entry name" value="DEHYDROGENASE, PUTATIVE-RELATED"/>
    <property type="match status" value="1"/>
</dbReference>
<dbReference type="SUPFAM" id="SSF54373">
    <property type="entry name" value="FAD-linked reductases, C-terminal domain"/>
    <property type="match status" value="1"/>
</dbReference>
<evidence type="ECO:0000313" key="7">
    <source>
        <dbReference type="Proteomes" id="UP000383932"/>
    </source>
</evidence>
<dbReference type="PROSITE" id="PS00624">
    <property type="entry name" value="GMC_OXRED_2"/>
    <property type="match status" value="1"/>
</dbReference>
<feature type="chain" id="PRO_5024451069" evidence="4">
    <location>
        <begin position="18"/>
        <end position="540"/>
    </location>
</feature>
<keyword evidence="3" id="KW-0274">FAD</keyword>
<evidence type="ECO:0000313" key="6">
    <source>
        <dbReference type="EMBL" id="KAB5589084.1"/>
    </source>
</evidence>
<evidence type="ECO:0000259" key="5">
    <source>
        <dbReference type="PROSITE" id="PS00624"/>
    </source>
</evidence>
<evidence type="ECO:0000256" key="3">
    <source>
        <dbReference type="PIRSR" id="PIRSR000137-2"/>
    </source>
</evidence>
<name>A0A5N5QBN6_9AGAM</name>
<comment type="cofactor">
    <cofactor evidence="1 3">
        <name>FAD</name>
        <dbReference type="ChEBI" id="CHEBI:57692"/>
    </cofactor>
</comment>
<dbReference type="InterPro" id="IPR000172">
    <property type="entry name" value="GMC_OxRdtase_N"/>
</dbReference>
<dbReference type="InterPro" id="IPR012132">
    <property type="entry name" value="GMC_OxRdtase"/>
</dbReference>
<organism evidence="6 7">
    <name type="scientific">Ceratobasidium theobromae</name>
    <dbReference type="NCBI Taxonomy" id="1582974"/>
    <lineage>
        <taxon>Eukaryota</taxon>
        <taxon>Fungi</taxon>
        <taxon>Dikarya</taxon>
        <taxon>Basidiomycota</taxon>
        <taxon>Agaricomycotina</taxon>
        <taxon>Agaricomycetes</taxon>
        <taxon>Cantharellales</taxon>
        <taxon>Ceratobasidiaceae</taxon>
        <taxon>Ceratobasidium</taxon>
    </lineage>
</organism>
<keyword evidence="4" id="KW-0732">Signal</keyword>
<dbReference type="InterPro" id="IPR007867">
    <property type="entry name" value="GMC_OxRtase_C"/>
</dbReference>
<protein>
    <submittedName>
        <fullName evidence="6">Cellobiose dehydrogenase</fullName>
    </submittedName>
</protein>
<dbReference type="OrthoDB" id="413885at2759"/>
<dbReference type="Gene3D" id="3.50.50.60">
    <property type="entry name" value="FAD/NAD(P)-binding domain"/>
    <property type="match status" value="1"/>
</dbReference>
<keyword evidence="7" id="KW-1185">Reference proteome</keyword>
<keyword evidence="3" id="KW-0285">Flavoprotein</keyword>
<feature type="signal peptide" evidence="4">
    <location>
        <begin position="1"/>
        <end position="17"/>
    </location>
</feature>
<dbReference type="SUPFAM" id="SSF51905">
    <property type="entry name" value="FAD/NAD(P)-binding domain"/>
    <property type="match status" value="1"/>
</dbReference>
<dbReference type="Gene3D" id="3.30.410.10">
    <property type="entry name" value="Cholesterol Oxidase, domain 2"/>
    <property type="match status" value="1"/>
</dbReference>
<dbReference type="AlphaFoldDB" id="A0A5N5QBN6"/>
<dbReference type="InterPro" id="IPR036188">
    <property type="entry name" value="FAD/NAD-bd_sf"/>
</dbReference>
<dbReference type="PANTHER" id="PTHR47190:SF4">
    <property type="entry name" value="DEHYDROGENASE, PUTATIVE-RELATED"/>
    <property type="match status" value="1"/>
</dbReference>